<gene>
    <name evidence="2" type="ORF">ECB94_27355</name>
</gene>
<protein>
    <submittedName>
        <fullName evidence="2">Uncharacterized protein</fullName>
    </submittedName>
</protein>
<dbReference type="Proteomes" id="UP000279760">
    <property type="component" value="Plasmid unnamed"/>
</dbReference>
<proteinExistence type="predicted"/>
<evidence type="ECO:0000313" key="3">
    <source>
        <dbReference type="Proteomes" id="UP000279760"/>
    </source>
</evidence>
<dbReference type="EMBL" id="CP033579">
    <property type="protein sequence ID" value="AYV25030.1"/>
    <property type="molecule type" value="Genomic_DNA"/>
</dbReference>
<keyword evidence="1" id="KW-0472">Membrane</keyword>
<reference evidence="2 3" key="1">
    <citation type="submission" date="2018-11" db="EMBL/GenBank/DDBJ databases">
        <title>Complete Genome Sequence of Vbrio mediterranei 117-T6: a Potential Pathogen Bacteria Isolated from the Conchocelis of Pyropia.</title>
        <authorList>
            <person name="Liu Q."/>
        </authorList>
    </citation>
    <scope>NUCLEOTIDE SEQUENCE [LARGE SCALE GENOMIC DNA]</scope>
    <source>
        <strain evidence="2 3">117-T6</strain>
        <plasmid evidence="2 3">unnamed</plasmid>
    </source>
</reference>
<keyword evidence="2" id="KW-0614">Plasmid</keyword>
<evidence type="ECO:0000313" key="2">
    <source>
        <dbReference type="EMBL" id="AYV25030.1"/>
    </source>
</evidence>
<keyword evidence="1" id="KW-0812">Transmembrane</keyword>
<sequence>MTEHGCLGSLAITKDQIVKHVFFLPLSFIAFVFNLASAPSTLKWLRMQKSISKLHLATGTNQTIAAELLPLSKTYFLIY</sequence>
<feature type="transmembrane region" description="Helical" evidence="1">
    <location>
        <begin position="22"/>
        <end position="45"/>
    </location>
</feature>
<accession>A0A3G4VJT6</accession>
<name>A0A3G4VJT6_9VIBR</name>
<dbReference type="AlphaFoldDB" id="A0A3G4VJT6"/>
<evidence type="ECO:0000256" key="1">
    <source>
        <dbReference type="SAM" id="Phobius"/>
    </source>
</evidence>
<organism evidence="2 3">
    <name type="scientific">Vibrio mediterranei</name>
    <dbReference type="NCBI Taxonomy" id="689"/>
    <lineage>
        <taxon>Bacteria</taxon>
        <taxon>Pseudomonadati</taxon>
        <taxon>Pseudomonadota</taxon>
        <taxon>Gammaproteobacteria</taxon>
        <taxon>Vibrionales</taxon>
        <taxon>Vibrionaceae</taxon>
        <taxon>Vibrio</taxon>
    </lineage>
</organism>
<keyword evidence="1" id="KW-1133">Transmembrane helix</keyword>
<geneLocation type="plasmid" evidence="2">
    <name>unnamed</name>
</geneLocation>